<dbReference type="PROSITE" id="PS51257">
    <property type="entry name" value="PROKAR_LIPOPROTEIN"/>
    <property type="match status" value="1"/>
</dbReference>
<accession>A0A7C4V644</accession>
<name>A0A7C4V644_9DEIN</name>
<reference evidence="2" key="1">
    <citation type="journal article" date="2020" name="mSystems">
        <title>Genome- and Community-Level Interaction Insights into Carbon Utilization and Element Cycling Functions of Hydrothermarchaeota in Hydrothermal Sediment.</title>
        <authorList>
            <person name="Zhou Z."/>
            <person name="Liu Y."/>
            <person name="Xu W."/>
            <person name="Pan J."/>
            <person name="Luo Z.H."/>
            <person name="Li M."/>
        </authorList>
    </citation>
    <scope>NUCLEOTIDE SEQUENCE [LARGE SCALE GENOMIC DNA]</scope>
    <source>
        <strain evidence="2">HyVt-570</strain>
    </source>
</reference>
<dbReference type="AlphaFoldDB" id="A0A7C4V644"/>
<evidence type="ECO:0008006" key="3">
    <source>
        <dbReference type="Google" id="ProtNLM"/>
    </source>
</evidence>
<sequence length="149" mass="15438">MKRPWMLGLLALLALAACTSQAPRIKTSGSLRILSVQPDVEAGCPVRAGDWMALKGNAFGTPEDWGDNGPNALLFPPEPGLAPQRVELTKSSDPATLLFVVPAGAQSGTLRLHVEGIGDAEIPIEVQSGVGSSLAIPGCELPPPPEPAE</sequence>
<evidence type="ECO:0000313" key="2">
    <source>
        <dbReference type="EMBL" id="HGY09009.1"/>
    </source>
</evidence>
<dbReference type="EMBL" id="DRPZ01000079">
    <property type="protein sequence ID" value="HGY09009.1"/>
    <property type="molecule type" value="Genomic_DNA"/>
</dbReference>
<protein>
    <recommendedName>
        <fullName evidence="3">Lipoprotein</fullName>
    </recommendedName>
</protein>
<comment type="caution">
    <text evidence="2">The sequence shown here is derived from an EMBL/GenBank/DDBJ whole genome shotgun (WGS) entry which is preliminary data.</text>
</comment>
<keyword evidence="1" id="KW-0732">Signal</keyword>
<feature type="chain" id="PRO_5027619837" description="Lipoprotein" evidence="1">
    <location>
        <begin position="23"/>
        <end position="149"/>
    </location>
</feature>
<organism evidence="2">
    <name type="scientific">Oceanithermus profundus</name>
    <dbReference type="NCBI Taxonomy" id="187137"/>
    <lineage>
        <taxon>Bacteria</taxon>
        <taxon>Thermotogati</taxon>
        <taxon>Deinococcota</taxon>
        <taxon>Deinococci</taxon>
        <taxon>Thermales</taxon>
        <taxon>Thermaceae</taxon>
        <taxon>Oceanithermus</taxon>
    </lineage>
</organism>
<gene>
    <name evidence="2" type="ORF">ENK37_02990</name>
</gene>
<proteinExistence type="predicted"/>
<evidence type="ECO:0000256" key="1">
    <source>
        <dbReference type="SAM" id="SignalP"/>
    </source>
</evidence>
<dbReference type="Proteomes" id="UP000885759">
    <property type="component" value="Unassembled WGS sequence"/>
</dbReference>
<feature type="signal peptide" evidence="1">
    <location>
        <begin position="1"/>
        <end position="22"/>
    </location>
</feature>